<name>A0A8J2PT94_9HEXA</name>
<evidence type="ECO:0000313" key="2">
    <source>
        <dbReference type="Proteomes" id="UP000708208"/>
    </source>
</evidence>
<dbReference type="CDD" id="cd17075">
    <property type="entry name" value="UBX1_UBXN9"/>
    <property type="match status" value="1"/>
</dbReference>
<dbReference type="GO" id="GO:0005634">
    <property type="term" value="C:nucleus"/>
    <property type="evidence" value="ECO:0007669"/>
    <property type="project" value="TreeGrafter"/>
</dbReference>
<dbReference type="EMBL" id="CAJVCH010541889">
    <property type="protein sequence ID" value="CAG7826991.1"/>
    <property type="molecule type" value="Genomic_DNA"/>
</dbReference>
<evidence type="ECO:0000313" key="1">
    <source>
        <dbReference type="EMBL" id="CAG7826991.1"/>
    </source>
</evidence>
<feature type="non-terminal residue" evidence="1">
    <location>
        <position position="1"/>
    </location>
</feature>
<gene>
    <name evidence="1" type="ORF">AFUS01_LOCUS37008</name>
</gene>
<proteinExistence type="predicted"/>
<dbReference type="PANTHER" id="PTHR46467">
    <property type="entry name" value="TETHER CONTAINING UBX DOMAIN FOR GLUT4"/>
    <property type="match status" value="1"/>
</dbReference>
<reference evidence="1" key="1">
    <citation type="submission" date="2021-06" db="EMBL/GenBank/DDBJ databases">
        <authorList>
            <person name="Hodson N. C."/>
            <person name="Mongue J. A."/>
            <person name="Jaron S. K."/>
        </authorList>
    </citation>
    <scope>NUCLEOTIDE SEQUENCE</scope>
</reference>
<dbReference type="GO" id="GO:0006886">
    <property type="term" value="P:intracellular protein transport"/>
    <property type="evidence" value="ECO:0007669"/>
    <property type="project" value="TreeGrafter"/>
</dbReference>
<dbReference type="OrthoDB" id="440781at2759"/>
<organism evidence="1 2">
    <name type="scientific">Allacma fusca</name>
    <dbReference type="NCBI Taxonomy" id="39272"/>
    <lineage>
        <taxon>Eukaryota</taxon>
        <taxon>Metazoa</taxon>
        <taxon>Ecdysozoa</taxon>
        <taxon>Arthropoda</taxon>
        <taxon>Hexapoda</taxon>
        <taxon>Collembola</taxon>
        <taxon>Symphypleona</taxon>
        <taxon>Sminthuridae</taxon>
        <taxon>Allacma</taxon>
    </lineage>
</organism>
<keyword evidence="2" id="KW-1185">Reference proteome</keyword>
<dbReference type="GO" id="GO:0042593">
    <property type="term" value="P:glucose homeostasis"/>
    <property type="evidence" value="ECO:0007669"/>
    <property type="project" value="TreeGrafter"/>
</dbReference>
<dbReference type="GO" id="GO:0005737">
    <property type="term" value="C:cytoplasm"/>
    <property type="evidence" value="ECO:0007669"/>
    <property type="project" value="TreeGrafter"/>
</dbReference>
<protein>
    <submittedName>
        <fullName evidence="1">Uncharacterized protein</fullName>
    </submittedName>
</protein>
<dbReference type="PANTHER" id="PTHR46467:SF1">
    <property type="entry name" value="TETHER CONTAINING UBX DOMAIN FOR GLUT4"/>
    <property type="match status" value="1"/>
</dbReference>
<dbReference type="AlphaFoldDB" id="A0A8J2PT94"/>
<dbReference type="GO" id="GO:0012506">
    <property type="term" value="C:vesicle membrane"/>
    <property type="evidence" value="ECO:0007669"/>
    <property type="project" value="TreeGrafter"/>
</dbReference>
<comment type="caution">
    <text evidence="1">The sequence shown here is derived from an EMBL/GenBank/DDBJ whole genome shotgun (WGS) entry which is preliminary data.</text>
</comment>
<dbReference type="Proteomes" id="UP000708208">
    <property type="component" value="Unassembled WGS sequence"/>
</dbReference>
<accession>A0A8J2PT94</accession>
<sequence length="114" mass="12689">MKKSVLYEGTKLNREVTIRRSGLPVSGVLDLVAGANVEKETSVNVGLQLESGKRLAQKFDVQESLWGVLQYWDSQGENILQDQQGVNVVPVCNYLRQTITGKDQLQEKTLRSIG</sequence>
<dbReference type="InterPro" id="IPR059238">
    <property type="entry name" value="UBX1_UBXN9"/>
</dbReference>